<reference evidence="1" key="1">
    <citation type="journal article" date="2021" name="IMA Fungus">
        <title>Genomic characterization of three marine fungi, including Emericellopsis atlantica sp. nov. with signatures of a generalist lifestyle and marine biomass degradation.</title>
        <authorList>
            <person name="Hagestad O.C."/>
            <person name="Hou L."/>
            <person name="Andersen J.H."/>
            <person name="Hansen E.H."/>
            <person name="Altermark B."/>
            <person name="Li C."/>
            <person name="Kuhnert E."/>
            <person name="Cox R.J."/>
            <person name="Crous P.W."/>
            <person name="Spatafora J.W."/>
            <person name="Lail K."/>
            <person name="Amirebrahimi M."/>
            <person name="Lipzen A."/>
            <person name="Pangilinan J."/>
            <person name="Andreopoulos W."/>
            <person name="Hayes R.D."/>
            <person name="Ng V."/>
            <person name="Grigoriev I.V."/>
            <person name="Jackson S.A."/>
            <person name="Sutton T.D.S."/>
            <person name="Dobson A.D.W."/>
            <person name="Rama T."/>
        </authorList>
    </citation>
    <scope>NUCLEOTIDE SEQUENCE</scope>
    <source>
        <strain evidence="1">TRa3180A</strain>
    </source>
</reference>
<dbReference type="AlphaFoldDB" id="A0A9P8CEC9"/>
<dbReference type="OrthoDB" id="423498at2759"/>
<organism evidence="1 2">
    <name type="scientific">Calycina marina</name>
    <dbReference type="NCBI Taxonomy" id="1763456"/>
    <lineage>
        <taxon>Eukaryota</taxon>
        <taxon>Fungi</taxon>
        <taxon>Dikarya</taxon>
        <taxon>Ascomycota</taxon>
        <taxon>Pezizomycotina</taxon>
        <taxon>Leotiomycetes</taxon>
        <taxon>Helotiales</taxon>
        <taxon>Pezizellaceae</taxon>
        <taxon>Calycina</taxon>
    </lineage>
</organism>
<protein>
    <submittedName>
        <fullName evidence="1">Uncharacterized protein</fullName>
    </submittedName>
</protein>
<gene>
    <name evidence="1" type="ORF">BJ878DRAFT_510156</name>
</gene>
<name>A0A9P8CEC9_9HELO</name>
<evidence type="ECO:0000313" key="1">
    <source>
        <dbReference type="EMBL" id="KAG9243570.1"/>
    </source>
</evidence>
<sequence length="98" mass="10821">MGVDEVDPDGFLLLRIQTSFIVQNIAWVGKYMEGLWIVGIGGAARVSGWNLPRLILHVGVLSAGLPEKILYNKEYLWKSPFCVGLAKINAQLGCDNYV</sequence>
<accession>A0A9P8CEC9</accession>
<keyword evidence="2" id="KW-1185">Reference proteome</keyword>
<evidence type="ECO:0000313" key="2">
    <source>
        <dbReference type="Proteomes" id="UP000887226"/>
    </source>
</evidence>
<dbReference type="Proteomes" id="UP000887226">
    <property type="component" value="Unassembled WGS sequence"/>
</dbReference>
<dbReference type="EMBL" id="MU253967">
    <property type="protein sequence ID" value="KAG9243570.1"/>
    <property type="molecule type" value="Genomic_DNA"/>
</dbReference>
<proteinExistence type="predicted"/>
<comment type="caution">
    <text evidence="1">The sequence shown here is derived from an EMBL/GenBank/DDBJ whole genome shotgun (WGS) entry which is preliminary data.</text>
</comment>